<keyword evidence="2" id="KW-1185">Reference proteome</keyword>
<name>A0A1B1ALL9_9PROT</name>
<dbReference type="EMBL" id="CP013244">
    <property type="protein sequence ID" value="ANP47411.1"/>
    <property type="molecule type" value="Genomic_DNA"/>
</dbReference>
<proteinExistence type="predicted"/>
<evidence type="ECO:0000313" key="1">
    <source>
        <dbReference type="EMBL" id="ANP47411.1"/>
    </source>
</evidence>
<reference evidence="1 2" key="1">
    <citation type="submission" date="2015-11" db="EMBL/GenBank/DDBJ databases">
        <title>Whole-Genome Sequence of Candidatus Oderbacter manganicum from the National Park Lower Oder Valley, Germany.</title>
        <authorList>
            <person name="Braun B."/>
            <person name="Liere K."/>
            <person name="Szewzyk U."/>
        </authorList>
    </citation>
    <scope>NUCLEOTIDE SEQUENCE [LARGE SCALE GENOMIC DNA]</scope>
    <source>
        <strain evidence="1 2">OTSz_A_272</strain>
    </source>
</reference>
<sequence>MATALTTAFAQPAAAQQYRSYHDEHVATQQQCQTSRSNRTAGGAVIGGVIGALLGREVADRGVRGEGAGLGAVVGAVAGGAIGRSTANCGQVQGSYDPYTGRAAAYPSDRPYYGEQNDDLYGGPYEDGYYRNDDRDCRMGEQITRAPNGREYREEVLMCRDRDGVWRTE</sequence>
<dbReference type="InParanoid" id="A0A1B1ALL9"/>
<dbReference type="KEGG" id="cbot:ATE48_16575"/>
<evidence type="ECO:0008006" key="3">
    <source>
        <dbReference type="Google" id="ProtNLM"/>
    </source>
</evidence>
<protein>
    <recommendedName>
        <fullName evidence="3">17 kDa surface antigen</fullName>
    </recommendedName>
</protein>
<gene>
    <name evidence="1" type="ORF">ATE48_16575</name>
</gene>
<dbReference type="STRING" id="1759059.ATE48_16575"/>
<dbReference type="Proteomes" id="UP000092498">
    <property type="component" value="Chromosome"/>
</dbReference>
<accession>A0A1B1ALL9</accession>
<evidence type="ECO:0000313" key="2">
    <source>
        <dbReference type="Proteomes" id="UP000092498"/>
    </source>
</evidence>
<organism evidence="1 2">
    <name type="scientific">Candidatus Viadribacter manganicus</name>
    <dbReference type="NCBI Taxonomy" id="1759059"/>
    <lineage>
        <taxon>Bacteria</taxon>
        <taxon>Pseudomonadati</taxon>
        <taxon>Pseudomonadota</taxon>
        <taxon>Alphaproteobacteria</taxon>
        <taxon>Hyphomonadales</taxon>
        <taxon>Hyphomonadaceae</taxon>
        <taxon>Candidatus Viadribacter</taxon>
    </lineage>
</organism>
<dbReference type="AlphaFoldDB" id="A0A1B1ALL9"/>